<accession>A0A8H5KQI7</accession>
<feature type="coiled-coil region" evidence="1">
    <location>
        <begin position="387"/>
        <end position="414"/>
    </location>
</feature>
<protein>
    <submittedName>
        <fullName evidence="2">Uncharacterized protein</fullName>
    </submittedName>
</protein>
<dbReference type="Proteomes" id="UP000546213">
    <property type="component" value="Unassembled WGS sequence"/>
</dbReference>
<dbReference type="OrthoDB" id="4636359at2759"/>
<evidence type="ECO:0000313" key="3">
    <source>
        <dbReference type="Proteomes" id="UP000546213"/>
    </source>
</evidence>
<sequence length="517" mass="59154">MDPFNSLPPEIRLKVLFSITSKFSLSSIIRASPTMLQQYRMRRNRIRLNLISIDFDEEMVQNALAIIQFPTDRRAQGNGIWLVRPHLQRLLQQSFVFLHAARVPLFARSPITTSFNPDNLTKMELERFLRAFLLYELNCKVATTLGTSPNPRNPRNNLPQRPIRPSENEAIHCVHTYVRSLYGACIAQRRDGFLPTGPDGSQFEAGLVFPDNFCFDPDIYTGDMGLRGNFQGDVTSHLAKLGLETVAKFTGFRFGSSSENDSFDQQFDRLLTSQSYRMGPYQHAVTRVEPSDDAGSLMYQNISARLSRSNATQVQIYQQRAWVFFENTRLYLPRISAGPRFPCQNFLYQEADRPISSELGWIGNSEVRRGRARSQKWQDEYAKKKKNVALKDRLMELEAKVSNLEADLRQAKSGNPDLSVPVFEDPEFLREEAKRLMEQNTPCDIATVAKYVRWMPLDACIICRQPPSVVYIPAEFELFEGKTVPEIELALDFHLGMMKHRGELVPEAPISFCFGID</sequence>
<comment type="caution">
    <text evidence="2">The sequence shown here is derived from an EMBL/GenBank/DDBJ whole genome shotgun (WGS) entry which is preliminary data.</text>
</comment>
<keyword evidence="3" id="KW-1185">Reference proteome</keyword>
<proteinExistence type="predicted"/>
<keyword evidence="1" id="KW-0175">Coiled coil</keyword>
<name>A0A8H5KQI7_9HYPO</name>
<dbReference type="AlphaFoldDB" id="A0A8H5KQI7"/>
<dbReference type="EMBL" id="JAAOAS010000439">
    <property type="protein sequence ID" value="KAF5576185.1"/>
    <property type="molecule type" value="Genomic_DNA"/>
</dbReference>
<evidence type="ECO:0000313" key="2">
    <source>
        <dbReference type="EMBL" id="KAF5576185.1"/>
    </source>
</evidence>
<gene>
    <name evidence="2" type="ORF">FPCIR_12753</name>
</gene>
<evidence type="ECO:0000256" key="1">
    <source>
        <dbReference type="SAM" id="Coils"/>
    </source>
</evidence>
<reference evidence="2 3" key="1">
    <citation type="submission" date="2020-05" db="EMBL/GenBank/DDBJ databases">
        <title>Identification and distribution of gene clusters putatively required for synthesis of sphingolipid metabolism inhibitors in phylogenetically diverse species of the filamentous fungus Fusarium.</title>
        <authorList>
            <person name="Kim H.-S."/>
            <person name="Busman M."/>
            <person name="Brown D.W."/>
            <person name="Divon H."/>
            <person name="Uhlig S."/>
            <person name="Proctor R.H."/>
        </authorList>
    </citation>
    <scope>NUCLEOTIDE SEQUENCE [LARGE SCALE GENOMIC DNA]</scope>
    <source>
        <strain evidence="2 3">NRRL 36939</strain>
    </source>
</reference>
<organism evidence="2 3">
    <name type="scientific">Fusarium pseudocircinatum</name>
    <dbReference type="NCBI Taxonomy" id="56676"/>
    <lineage>
        <taxon>Eukaryota</taxon>
        <taxon>Fungi</taxon>
        <taxon>Dikarya</taxon>
        <taxon>Ascomycota</taxon>
        <taxon>Pezizomycotina</taxon>
        <taxon>Sordariomycetes</taxon>
        <taxon>Hypocreomycetidae</taxon>
        <taxon>Hypocreales</taxon>
        <taxon>Nectriaceae</taxon>
        <taxon>Fusarium</taxon>
        <taxon>Fusarium fujikuroi species complex</taxon>
    </lineage>
</organism>